<protein>
    <submittedName>
        <fullName evidence="2">Uncharacterized protein</fullName>
    </submittedName>
</protein>
<evidence type="ECO:0000313" key="2">
    <source>
        <dbReference type="EMBL" id="GBN39267.1"/>
    </source>
</evidence>
<accession>A0A4Y2NML4</accession>
<dbReference type="AlphaFoldDB" id="A0A4Y2NML4"/>
<organism evidence="2 3">
    <name type="scientific">Araneus ventricosus</name>
    <name type="common">Orbweaver spider</name>
    <name type="synonym">Epeira ventricosa</name>
    <dbReference type="NCBI Taxonomy" id="182803"/>
    <lineage>
        <taxon>Eukaryota</taxon>
        <taxon>Metazoa</taxon>
        <taxon>Ecdysozoa</taxon>
        <taxon>Arthropoda</taxon>
        <taxon>Chelicerata</taxon>
        <taxon>Arachnida</taxon>
        <taxon>Araneae</taxon>
        <taxon>Araneomorphae</taxon>
        <taxon>Entelegynae</taxon>
        <taxon>Araneoidea</taxon>
        <taxon>Araneidae</taxon>
        <taxon>Araneus</taxon>
    </lineage>
</organism>
<proteinExistence type="predicted"/>
<keyword evidence="3" id="KW-1185">Reference proteome</keyword>
<feature type="region of interest" description="Disordered" evidence="1">
    <location>
        <begin position="1"/>
        <end position="60"/>
    </location>
</feature>
<reference evidence="2 3" key="1">
    <citation type="journal article" date="2019" name="Sci. Rep.">
        <title>Orb-weaving spider Araneus ventricosus genome elucidates the spidroin gene catalogue.</title>
        <authorList>
            <person name="Kono N."/>
            <person name="Nakamura H."/>
            <person name="Ohtoshi R."/>
            <person name="Moran D.A.P."/>
            <person name="Shinohara A."/>
            <person name="Yoshida Y."/>
            <person name="Fujiwara M."/>
            <person name="Mori M."/>
            <person name="Tomita M."/>
            <person name="Arakawa K."/>
        </authorList>
    </citation>
    <scope>NUCLEOTIDE SEQUENCE [LARGE SCALE GENOMIC DNA]</scope>
</reference>
<evidence type="ECO:0000256" key="1">
    <source>
        <dbReference type="SAM" id="MobiDB-lite"/>
    </source>
</evidence>
<dbReference type="Proteomes" id="UP000499080">
    <property type="component" value="Unassembled WGS sequence"/>
</dbReference>
<evidence type="ECO:0000313" key="3">
    <source>
        <dbReference type="Proteomes" id="UP000499080"/>
    </source>
</evidence>
<dbReference type="EMBL" id="BGPR01009319">
    <property type="protein sequence ID" value="GBN39267.1"/>
    <property type="molecule type" value="Genomic_DNA"/>
</dbReference>
<name>A0A4Y2NML4_ARAVE</name>
<gene>
    <name evidence="2" type="ORF">AVEN_257251_1</name>
</gene>
<sequence length="96" mass="10348">MHGPTMAPSSPEEKKSSSQETFNSRPLQEPRSPPSKKSRTRKSPVCPPPPTKKARFPTSQAIIHSPYECSPKFGTGSEISSPHSKISSAIGIFSLA</sequence>
<comment type="caution">
    <text evidence="2">The sequence shown here is derived from an EMBL/GenBank/DDBJ whole genome shotgun (WGS) entry which is preliminary data.</text>
</comment>